<protein>
    <submittedName>
        <fullName evidence="3">Uncharacterized protein</fullName>
    </submittedName>
</protein>
<comment type="caution">
    <text evidence="3">The sequence shown here is derived from an EMBL/GenBank/DDBJ whole genome shotgun (WGS) entry which is preliminary data.</text>
</comment>
<feature type="region of interest" description="Disordered" evidence="1">
    <location>
        <begin position="122"/>
        <end position="157"/>
    </location>
</feature>
<keyword evidence="2" id="KW-0472">Membrane</keyword>
<dbReference type="eggNOG" id="arCOG05166">
    <property type="taxonomic scope" value="Archaea"/>
</dbReference>
<dbReference type="STRING" id="1227499.C493_10010"/>
<proteinExistence type="predicted"/>
<dbReference type="OrthoDB" id="186386at2157"/>
<sequence>MTENSTPSRSSIRRWRGQTEPIAALAAIAVVVLAVGLYGGYVTGALSAGGTQDPAETVVEQVWDNAGSDGVYDETDDRLEANLRPPAGKTVYLEVVVTDGDAPGGERLVDDVLVHDDGTIETDVDEDERPDEVTTADRPISVDHAGTPPGDVDSGTLRVEVW</sequence>
<dbReference type="InterPro" id="IPR055709">
    <property type="entry name" value="DUF7285"/>
</dbReference>
<dbReference type="RefSeq" id="WP_007259287.1">
    <property type="nucleotide sequence ID" value="NZ_AOHZ01000044.1"/>
</dbReference>
<reference evidence="3 4" key="1">
    <citation type="journal article" date="2014" name="PLoS Genet.">
        <title>Phylogenetically driven sequencing of extremely halophilic archaea reveals strategies for static and dynamic osmo-response.</title>
        <authorList>
            <person name="Becker E.A."/>
            <person name="Seitzer P.M."/>
            <person name="Tritt A."/>
            <person name="Larsen D."/>
            <person name="Krusor M."/>
            <person name="Yao A.I."/>
            <person name="Wu D."/>
            <person name="Madern D."/>
            <person name="Eisen J.A."/>
            <person name="Darling A.E."/>
            <person name="Facciotti M.T."/>
        </authorList>
    </citation>
    <scope>NUCLEOTIDE SEQUENCE [LARGE SCALE GENOMIC DNA]</scope>
    <source>
        <strain evidence="3 4">JCM 12255</strain>
    </source>
</reference>
<evidence type="ECO:0000256" key="1">
    <source>
        <dbReference type="SAM" id="MobiDB-lite"/>
    </source>
</evidence>
<organism evidence="3 4">
    <name type="scientific">Natronolimnohabitans innermongolicus JCM 12255</name>
    <dbReference type="NCBI Taxonomy" id="1227499"/>
    <lineage>
        <taxon>Archaea</taxon>
        <taxon>Methanobacteriati</taxon>
        <taxon>Methanobacteriota</taxon>
        <taxon>Stenosarchaea group</taxon>
        <taxon>Halobacteria</taxon>
        <taxon>Halobacteriales</taxon>
        <taxon>Natrialbaceae</taxon>
        <taxon>Natronolimnohabitans</taxon>
    </lineage>
</organism>
<accession>L9X4R7</accession>
<gene>
    <name evidence="3" type="ORF">C493_10010</name>
</gene>
<name>L9X4R7_9EURY</name>
<keyword evidence="2" id="KW-1133">Transmembrane helix</keyword>
<keyword evidence="4" id="KW-1185">Reference proteome</keyword>
<evidence type="ECO:0000313" key="3">
    <source>
        <dbReference type="EMBL" id="ELY56700.1"/>
    </source>
</evidence>
<feature type="transmembrane region" description="Helical" evidence="2">
    <location>
        <begin position="21"/>
        <end position="41"/>
    </location>
</feature>
<dbReference type="Proteomes" id="UP000011602">
    <property type="component" value="Unassembled WGS sequence"/>
</dbReference>
<evidence type="ECO:0000313" key="4">
    <source>
        <dbReference type="Proteomes" id="UP000011602"/>
    </source>
</evidence>
<dbReference type="AlphaFoldDB" id="L9X4R7"/>
<dbReference type="Pfam" id="PF23956">
    <property type="entry name" value="DUF7285"/>
    <property type="match status" value="1"/>
</dbReference>
<keyword evidence="2" id="KW-0812">Transmembrane</keyword>
<evidence type="ECO:0000256" key="2">
    <source>
        <dbReference type="SAM" id="Phobius"/>
    </source>
</evidence>
<dbReference type="EMBL" id="AOHZ01000044">
    <property type="protein sequence ID" value="ELY56700.1"/>
    <property type="molecule type" value="Genomic_DNA"/>
</dbReference>